<dbReference type="InterPro" id="IPR015422">
    <property type="entry name" value="PyrdxlP-dep_Trfase_small"/>
</dbReference>
<dbReference type="InterPro" id="IPR014030">
    <property type="entry name" value="Ketoacyl_synth_N"/>
</dbReference>
<dbReference type="SUPFAM" id="SSF56801">
    <property type="entry name" value="Acetyl-CoA synthetase-like"/>
    <property type="match status" value="1"/>
</dbReference>
<dbReference type="Gene3D" id="3.40.366.10">
    <property type="entry name" value="Malonyl-Coenzyme A Acyl Carrier Protein, domain 2"/>
    <property type="match status" value="1"/>
</dbReference>
<dbReference type="PROSITE" id="PS50075">
    <property type="entry name" value="CARRIER"/>
    <property type="match status" value="2"/>
</dbReference>
<dbReference type="InterPro" id="IPR006162">
    <property type="entry name" value="Ppantetheine_attach_site"/>
</dbReference>
<evidence type="ECO:0000256" key="2">
    <source>
        <dbReference type="ARBA" id="ARBA00012873"/>
    </source>
</evidence>
<dbReference type="InterPro" id="IPR001227">
    <property type="entry name" value="Ac_transferase_dom_sf"/>
</dbReference>
<evidence type="ECO:0000256" key="3">
    <source>
        <dbReference type="ARBA" id="ARBA00018769"/>
    </source>
</evidence>
<accession>A0A7R8W739</accession>
<dbReference type="InterPro" id="IPR014043">
    <property type="entry name" value="Acyl_transferase_dom"/>
</dbReference>
<evidence type="ECO:0000256" key="4">
    <source>
        <dbReference type="ARBA" id="ARBA00022450"/>
    </source>
</evidence>
<keyword evidence="10" id="KW-0560">Oxidoreductase</keyword>
<dbReference type="InterPro" id="IPR036736">
    <property type="entry name" value="ACP-like_sf"/>
</dbReference>
<evidence type="ECO:0000256" key="6">
    <source>
        <dbReference type="ARBA" id="ARBA00022679"/>
    </source>
</evidence>
<gene>
    <name evidence="15" type="ORF">CTOB1V02_LOCUS1596</name>
</gene>
<name>A0A7R8W739_9CRUS</name>
<dbReference type="InterPro" id="IPR049704">
    <property type="entry name" value="Aminotrans_3_PPA_site"/>
</dbReference>
<keyword evidence="6" id="KW-0808">Transferase</keyword>
<dbReference type="Pfam" id="PF00501">
    <property type="entry name" value="AMP-binding"/>
    <property type="match status" value="1"/>
</dbReference>
<evidence type="ECO:0000256" key="8">
    <source>
        <dbReference type="ARBA" id="ARBA00022857"/>
    </source>
</evidence>
<keyword evidence="7" id="KW-0276">Fatty acid metabolism</keyword>
<dbReference type="SUPFAM" id="SSF53901">
    <property type="entry name" value="Thiolase-like"/>
    <property type="match status" value="1"/>
</dbReference>
<dbReference type="InterPro" id="IPR014031">
    <property type="entry name" value="Ketoacyl_synth_C"/>
</dbReference>
<dbReference type="PANTHER" id="PTHR43775:SF51">
    <property type="entry name" value="INACTIVE PHENOLPHTHIOCEROL SYNTHESIS POLYKETIDE SYNTHASE TYPE I PKS1-RELATED"/>
    <property type="match status" value="1"/>
</dbReference>
<dbReference type="OrthoDB" id="329835at2759"/>
<dbReference type="NCBIfam" id="TIGR01733">
    <property type="entry name" value="AA-adenyl-dom"/>
    <property type="match status" value="1"/>
</dbReference>
<dbReference type="Gene3D" id="2.30.38.10">
    <property type="entry name" value="Luciferase, Domain 3"/>
    <property type="match status" value="1"/>
</dbReference>
<feature type="region of interest" description="Disordered" evidence="14">
    <location>
        <begin position="165"/>
        <end position="189"/>
    </location>
</feature>
<evidence type="ECO:0000313" key="15">
    <source>
        <dbReference type="EMBL" id="CAD7223616.1"/>
    </source>
</evidence>
<dbReference type="InterPro" id="IPR025110">
    <property type="entry name" value="AMP-bd_C"/>
</dbReference>
<dbReference type="SUPFAM" id="SSF53383">
    <property type="entry name" value="PLP-dependent transferases"/>
    <property type="match status" value="1"/>
</dbReference>
<dbReference type="Pfam" id="PF00550">
    <property type="entry name" value="PP-binding"/>
    <property type="match status" value="2"/>
</dbReference>
<evidence type="ECO:0000256" key="11">
    <source>
        <dbReference type="ARBA" id="ARBA00023098"/>
    </source>
</evidence>
<dbReference type="Gene3D" id="3.30.300.30">
    <property type="match status" value="1"/>
</dbReference>
<dbReference type="PROSITE" id="PS00455">
    <property type="entry name" value="AMP_BINDING"/>
    <property type="match status" value="1"/>
</dbReference>
<feature type="region of interest" description="Disordered" evidence="14">
    <location>
        <begin position="1747"/>
        <end position="1795"/>
    </location>
</feature>
<dbReference type="UniPathway" id="UPA00094"/>
<dbReference type="FunFam" id="1.10.1200.10:FF:000005">
    <property type="entry name" value="Nonribosomal peptide synthetase 1"/>
    <property type="match status" value="1"/>
</dbReference>
<dbReference type="SMART" id="SM00825">
    <property type="entry name" value="PKS_KS"/>
    <property type="match status" value="1"/>
</dbReference>
<feature type="compositionally biased region" description="Low complexity" evidence="14">
    <location>
        <begin position="1780"/>
        <end position="1789"/>
    </location>
</feature>
<dbReference type="InterPro" id="IPR020806">
    <property type="entry name" value="PKS_PP-bd"/>
</dbReference>
<proteinExistence type="inferred from homology"/>
<comment type="similarity">
    <text evidence="1">Belongs to the class-III pyridoxal-phosphate-dependent aminotransferase family.</text>
</comment>
<dbReference type="PANTHER" id="PTHR43775">
    <property type="entry name" value="FATTY ACID SYNTHASE"/>
    <property type="match status" value="1"/>
</dbReference>
<dbReference type="CDD" id="cd12117">
    <property type="entry name" value="A_NRPS_Srf_like"/>
    <property type="match status" value="1"/>
</dbReference>
<dbReference type="InterPro" id="IPR045851">
    <property type="entry name" value="AMP-bd_C_sf"/>
</dbReference>
<dbReference type="PROSITE" id="PS00606">
    <property type="entry name" value="KS3_1"/>
    <property type="match status" value="1"/>
</dbReference>
<evidence type="ECO:0000256" key="9">
    <source>
        <dbReference type="ARBA" id="ARBA00022898"/>
    </source>
</evidence>
<dbReference type="Pfam" id="PF00698">
    <property type="entry name" value="Acyl_transf_1"/>
    <property type="match status" value="1"/>
</dbReference>
<dbReference type="SUPFAM" id="SSF55048">
    <property type="entry name" value="Probable ACP-binding domain of malonyl-CoA ACP transacylase"/>
    <property type="match status" value="1"/>
</dbReference>
<dbReference type="EMBL" id="OB660230">
    <property type="protein sequence ID" value="CAD7223616.1"/>
    <property type="molecule type" value="Genomic_DNA"/>
</dbReference>
<dbReference type="Gene3D" id="3.40.50.980">
    <property type="match status" value="2"/>
</dbReference>
<dbReference type="InterPro" id="IPR016035">
    <property type="entry name" value="Acyl_Trfase/lysoPLipase"/>
</dbReference>
<dbReference type="SUPFAM" id="SSF52151">
    <property type="entry name" value="FabD/lysophospholipase-like"/>
    <property type="match status" value="1"/>
</dbReference>
<evidence type="ECO:0000256" key="1">
    <source>
        <dbReference type="ARBA" id="ARBA00008954"/>
    </source>
</evidence>
<dbReference type="InterPro" id="IPR016036">
    <property type="entry name" value="Malonyl_transacylase_ACP-bd"/>
</dbReference>
<dbReference type="InterPro" id="IPR020845">
    <property type="entry name" value="AMP-binding_CS"/>
</dbReference>
<dbReference type="Gene3D" id="3.40.640.10">
    <property type="entry name" value="Type I PLP-dependent aspartate aminotransferase-like (Major domain)"/>
    <property type="match status" value="1"/>
</dbReference>
<evidence type="ECO:0000256" key="14">
    <source>
        <dbReference type="SAM" id="MobiDB-lite"/>
    </source>
</evidence>
<dbReference type="InterPro" id="IPR015424">
    <property type="entry name" value="PyrdxlP-dep_Trfase"/>
</dbReference>
<dbReference type="GO" id="GO:0031177">
    <property type="term" value="F:phosphopantetheine binding"/>
    <property type="evidence" value="ECO:0007669"/>
    <property type="project" value="InterPro"/>
</dbReference>
<keyword evidence="8" id="KW-0521">NADP</keyword>
<dbReference type="InterPro" id="IPR009081">
    <property type="entry name" value="PP-bd_ACP"/>
</dbReference>
<dbReference type="GO" id="GO:0004315">
    <property type="term" value="F:3-oxoacyl-[acyl-carrier-protein] synthase activity"/>
    <property type="evidence" value="ECO:0007669"/>
    <property type="project" value="InterPro"/>
</dbReference>
<dbReference type="InterPro" id="IPR050091">
    <property type="entry name" value="PKS_NRPS_Biosynth_Enz"/>
</dbReference>
<organism evidence="15">
    <name type="scientific">Cyprideis torosa</name>
    <dbReference type="NCBI Taxonomy" id="163714"/>
    <lineage>
        <taxon>Eukaryota</taxon>
        <taxon>Metazoa</taxon>
        <taxon>Ecdysozoa</taxon>
        <taxon>Arthropoda</taxon>
        <taxon>Crustacea</taxon>
        <taxon>Oligostraca</taxon>
        <taxon>Ostracoda</taxon>
        <taxon>Podocopa</taxon>
        <taxon>Podocopida</taxon>
        <taxon>Cytherocopina</taxon>
        <taxon>Cytheroidea</taxon>
        <taxon>Cytherideidae</taxon>
        <taxon>Cyprideis</taxon>
    </lineage>
</organism>
<dbReference type="SMART" id="SM00823">
    <property type="entry name" value="PKS_PP"/>
    <property type="match status" value="2"/>
</dbReference>
<dbReference type="InterPro" id="IPR000873">
    <property type="entry name" value="AMP-dep_synth/lig_dom"/>
</dbReference>
<keyword evidence="12" id="KW-0511">Multifunctional enzyme</keyword>
<dbReference type="GO" id="GO:0006633">
    <property type="term" value="P:fatty acid biosynthetic process"/>
    <property type="evidence" value="ECO:0007669"/>
    <property type="project" value="UniProtKB-UniPathway"/>
</dbReference>
<dbReference type="PROSITE" id="PS00012">
    <property type="entry name" value="PHOSPHOPANTETHEINE"/>
    <property type="match status" value="1"/>
</dbReference>
<feature type="compositionally biased region" description="Polar residues" evidence="14">
    <location>
        <begin position="166"/>
        <end position="180"/>
    </location>
</feature>
<dbReference type="InterPro" id="IPR020841">
    <property type="entry name" value="PKS_Beta-ketoAc_synthase_dom"/>
</dbReference>
<dbReference type="PROSITE" id="PS00600">
    <property type="entry name" value="AA_TRANSFER_CLASS_3"/>
    <property type="match status" value="1"/>
</dbReference>
<dbReference type="Pfam" id="PF13193">
    <property type="entry name" value="AMP-binding_C"/>
    <property type="match status" value="1"/>
</dbReference>
<keyword evidence="5" id="KW-0597">Phosphoprotein</keyword>
<dbReference type="GO" id="GO:0004312">
    <property type="term" value="F:fatty acid synthase activity"/>
    <property type="evidence" value="ECO:0007669"/>
    <property type="project" value="UniProtKB-EC"/>
</dbReference>
<dbReference type="GO" id="GO:0030170">
    <property type="term" value="F:pyridoxal phosphate binding"/>
    <property type="evidence" value="ECO:0007669"/>
    <property type="project" value="InterPro"/>
</dbReference>
<dbReference type="Gene3D" id="3.90.1150.10">
    <property type="entry name" value="Aspartate Aminotransferase, domain 1"/>
    <property type="match status" value="1"/>
</dbReference>
<dbReference type="Gene3D" id="3.40.47.10">
    <property type="match status" value="1"/>
</dbReference>
<dbReference type="InterPro" id="IPR018201">
    <property type="entry name" value="Ketoacyl_synth_AS"/>
</dbReference>
<dbReference type="InterPro" id="IPR016039">
    <property type="entry name" value="Thiolase-like"/>
</dbReference>
<sequence length="2298" mass="249831">MQRTNQGQSQGVAGSGGCGYQRDASIQQVFAQQVELFGERTAVVQPGGSSAFAPSDSQAQVDRSLTYRELDDQSDRIAELLSREGVKPGERVGLCMDRALEVIVSLLGIIKAGAVYVPLDPAYPQERLQWIWDDCGIRVVLGIKKYASILEADGRRVIYLADSDDLSSGTGKELSQNPTPESLGLPRGHGSDPAYVNYTSGSTGKPKGVLIAHRGVTRLVKDTQYATFNEHTVTLQLATLSFDAATLEIWGALLNGGCCVLFPGQGAPDPHWLKKVVEDYHVTTSFVTTSLFNAIIDEYPEAFVKIKELLSGGEAMSASHARKAMRLLPDTQLINGYGPTENTTFSVCYKLPRNFPESRKIVPIGNPIAHSQAYILDDELRPVQEGDPGELCVAGDGLAIEYLNNPELTAARFITIPDTDIRVYRTGDQVRMLKDGNIEYLGRFDDQIKLYGHRIEIGEIEAVLLQNPQINQATVVLRELSAGQKALFAYVTLADPESTDEDAIRAYLTEQMPAYMIPSKIIPLDRMPLNNNGKIDKNKLPDEAVASRAADAGKDQKNRNRETSETILIRIWSRLLNLESVDSSDHFFDCGGNSVMAMQLVARLRKEHAIELPIVKLYEYPILRDLAAAMDELSDVAAQIDQAGTETNAERRTDGRVQFSARQDDVAIIGMAGRFPGAENIDTFWQNLCEGLESITQFSHEELLGTVPEELLKQPDYVKARGIVADVDLFDAEFFGISPREAEIMDPQQRIFLELAWHALEHAGYSSGSDFDADVGVFAGMNYNTYFTENVLKNPQKIAQYGEFNTMLASEKDFLTTRVSHKLNLTGPSINLFTACSTSLVAVAEAFDALRNGQCSVALAGGISIIVPQQAGYLYQEGSMLSPDGHCRAFDADAKGTTFNSGAGVVVLKPLARAQADGDNIFAVIRGVGVNNDGSDKASFTAPGIKGQVAAIKAAQAQAGVSPRSISYIETHGTGTPLGDPIEIAALTQAFTDGDKNGSPGDSTGRSECAIGSLKSNVGHLVHAAGVASLIKTALALKHRQLPASINFKAPNPAIDFDNTPFYVNDRLRPWQPIEGIRRAGISSFGVGGTNAHVVLEQADPVPAGSASRPRQLLPLSARSDAALDKMRSQLARHLEDNTELDLADVAFTLQRGRARFKRNLAVVCSDREDAIKALQGETPAQLYRTQCTEQPGGVVFMFPGQGSQYPAMGSELYAKEATYRVAVDSCLACLDESRATELRQLLCDPRQTDDAGLLAQTVYTQPALFIVEYSLACLWRSWGIEPQAMIGHSVGEFVAACLAGVFSLNDAMNLIAERAAMMQAQPEGDMLSVRLAAGDIEPRLQAGVGKALSLAAISSPNLCVVSGPKDAVASFQKELQEEQVACRVLHTSHAFHSEMMAPVVEPFLARCKQLRLAVPEIPIISTVTGSALSDEQATDPAYWANHLRVTVNFSAAVATAWCSDKALPLLLEVGPRTTTATLARQQVKDRKRQLVVSSMGDAAGDGLEWNALLGAVAELWTNGISLHWAGFYRDEQRRRVALPLYPFERKRYWLDANSSSTMHSSPVQTENIITAHNQEQSLQITMSDSTMSQQIAQSRKDQISEAIRTVMDNTAGVVIAPDEDDLTFLQLGLDSLILTQVSLALNNEFGVKVAFRELLEEFSTLSLLADHLAAELPADAYAENTEAVSPVPQQAPAVATGVTGASVTAQAVSSFAGQVSQIEAGSAEALISQQLQLMARQLDILSGQAPINTAQGPSQEPQNTIQVPENESKTSVPVVKTQSSGSSKGASSRQAAIRKEAGGELTEAQRRMLDALIQSYVSKTQKSKDYARDNRPHLADPRTVSGFTPLLKEMVYPIVTERADGSKLWDLDGNEYVDITCGFGVNFFGWSPSFVNDAVIAQIKRGIEIGPQSPLAGRVARKVCAMTNTERAAFCNTGSEAVLAAMRLARTVTGRQTIAIFSGGYHGIFDEVVVRGSNSLRSFPAAPGIPQSMVENILVLEYGTQESYDILESKADELAGILIETVQSRCPQIQPTEFLHKLRTLTERSGSALIFDEVVTGFRVGPGGAQEYFGIHADLATYGKVVGGGYPIGIVAGKARFMDALDGGQWQFGDNSVPEVGVTFFAGTFVRQPLALAAADAVLDYLAEQGPGMQERLNQRMQVFVRKMNAFMQEENTGYTLSHFSSWFYMTWPEESEHGGLIFYLLREKGIHIWESRPCFFTTAHTEADIQRVEDAFKESVYELQKGGFLPRPDRTLKGAEFDMHNPPVEGARLGRNAEGNPAWFVEDPERPGKYCEVKLP</sequence>
<dbReference type="CDD" id="cd00833">
    <property type="entry name" value="PKS"/>
    <property type="match status" value="1"/>
</dbReference>
<dbReference type="PROSITE" id="PS52004">
    <property type="entry name" value="KS3_2"/>
    <property type="match status" value="1"/>
</dbReference>
<keyword evidence="4" id="KW-0596">Phosphopantetheine</keyword>
<evidence type="ECO:0000256" key="12">
    <source>
        <dbReference type="ARBA" id="ARBA00023268"/>
    </source>
</evidence>
<dbReference type="InterPro" id="IPR005814">
    <property type="entry name" value="Aminotrans_3"/>
</dbReference>
<dbReference type="SMART" id="SM00827">
    <property type="entry name" value="PKS_AT"/>
    <property type="match status" value="1"/>
</dbReference>
<dbReference type="Pfam" id="PF00202">
    <property type="entry name" value="Aminotran_3"/>
    <property type="match status" value="1"/>
</dbReference>
<evidence type="ECO:0000256" key="10">
    <source>
        <dbReference type="ARBA" id="ARBA00023002"/>
    </source>
</evidence>
<dbReference type="Pfam" id="PF00109">
    <property type="entry name" value="ketoacyl-synt"/>
    <property type="match status" value="1"/>
</dbReference>
<keyword evidence="11" id="KW-0443">Lipid metabolism</keyword>
<dbReference type="InterPro" id="IPR010071">
    <property type="entry name" value="AA_adenyl_dom"/>
</dbReference>
<dbReference type="PROSITE" id="PS51257">
    <property type="entry name" value="PROKAR_LIPOPROTEIN"/>
    <property type="match status" value="1"/>
</dbReference>
<evidence type="ECO:0000256" key="13">
    <source>
        <dbReference type="ARBA" id="ARBA00044883"/>
    </source>
</evidence>
<dbReference type="EC" id="2.3.1.85" evidence="2"/>
<dbReference type="GO" id="GO:0008483">
    <property type="term" value="F:transaminase activity"/>
    <property type="evidence" value="ECO:0007669"/>
    <property type="project" value="InterPro"/>
</dbReference>
<evidence type="ECO:0000256" key="7">
    <source>
        <dbReference type="ARBA" id="ARBA00022832"/>
    </source>
</evidence>
<dbReference type="FunFam" id="3.40.47.10:FF:000042">
    <property type="entry name" value="Polyketide synthase Pks13"/>
    <property type="match status" value="1"/>
</dbReference>
<dbReference type="Pfam" id="PF22621">
    <property type="entry name" value="CurL-like_PKS_C"/>
    <property type="match status" value="1"/>
</dbReference>
<reference evidence="15" key="1">
    <citation type="submission" date="2020-11" db="EMBL/GenBank/DDBJ databases">
        <authorList>
            <person name="Tran Van P."/>
        </authorList>
    </citation>
    <scope>NUCLEOTIDE SEQUENCE</scope>
</reference>
<dbReference type="SUPFAM" id="SSF47336">
    <property type="entry name" value="ACP-like"/>
    <property type="match status" value="2"/>
</dbReference>
<dbReference type="Gene3D" id="3.30.70.3290">
    <property type="match status" value="1"/>
</dbReference>
<dbReference type="InterPro" id="IPR015421">
    <property type="entry name" value="PyrdxlP-dep_Trfase_major"/>
</dbReference>
<evidence type="ECO:0000256" key="5">
    <source>
        <dbReference type="ARBA" id="ARBA00022553"/>
    </source>
</evidence>
<comment type="catalytic activity">
    <reaction evidence="13">
        <text>acetyl-CoA + n malonyl-CoA + 2n NADPH + 2n H(+) = a long-chain fatty acid + (n+1) CoA + n CO2 + 2n NADP(+).</text>
        <dbReference type="EC" id="2.3.1.85"/>
    </reaction>
</comment>
<dbReference type="FunFam" id="3.40.50.980:FF:000001">
    <property type="entry name" value="Non-ribosomal peptide synthetase"/>
    <property type="match status" value="1"/>
</dbReference>
<dbReference type="Pfam" id="PF02801">
    <property type="entry name" value="Ketoacyl-synt_C"/>
    <property type="match status" value="1"/>
</dbReference>
<dbReference type="GO" id="GO:0016491">
    <property type="term" value="F:oxidoreductase activity"/>
    <property type="evidence" value="ECO:0007669"/>
    <property type="project" value="UniProtKB-KW"/>
</dbReference>
<dbReference type="Gene3D" id="1.10.1200.10">
    <property type="entry name" value="ACP-like"/>
    <property type="match status" value="2"/>
</dbReference>
<feature type="compositionally biased region" description="Polar residues" evidence="14">
    <location>
        <begin position="1747"/>
        <end position="1772"/>
    </location>
</feature>
<keyword evidence="9" id="KW-0663">Pyridoxal phosphate</keyword>
<protein>
    <recommendedName>
        <fullName evidence="3">Fatty acid synthase</fullName>
        <ecNumber evidence="2">2.3.1.85</ecNumber>
    </recommendedName>
</protein>